<name>A0A421B6K3_9PSEU</name>
<dbReference type="PANTHER" id="PTHR46797:SF1">
    <property type="entry name" value="METHYLPHOSPHONATE SYNTHASE"/>
    <property type="match status" value="1"/>
</dbReference>
<dbReference type="RefSeq" id="WP_121390901.1">
    <property type="nucleotide sequence ID" value="NZ_RCDD01000001.1"/>
</dbReference>
<protein>
    <submittedName>
        <fullName evidence="3">Helix-turn-helix protein</fullName>
    </submittedName>
</protein>
<dbReference type="InterPro" id="IPR001387">
    <property type="entry name" value="Cro/C1-type_HTH"/>
</dbReference>
<dbReference type="Proteomes" id="UP000282454">
    <property type="component" value="Unassembled WGS sequence"/>
</dbReference>
<keyword evidence="1" id="KW-0238">DNA-binding</keyword>
<dbReference type="InterPro" id="IPR010982">
    <property type="entry name" value="Lambda_DNA-bd_dom_sf"/>
</dbReference>
<dbReference type="GO" id="GO:0005829">
    <property type="term" value="C:cytosol"/>
    <property type="evidence" value="ECO:0007669"/>
    <property type="project" value="TreeGrafter"/>
</dbReference>
<evidence type="ECO:0000256" key="1">
    <source>
        <dbReference type="ARBA" id="ARBA00023125"/>
    </source>
</evidence>
<evidence type="ECO:0000259" key="2">
    <source>
        <dbReference type="PROSITE" id="PS50943"/>
    </source>
</evidence>
<keyword evidence="4" id="KW-1185">Reference proteome</keyword>
<dbReference type="InterPro" id="IPR011990">
    <property type="entry name" value="TPR-like_helical_dom_sf"/>
</dbReference>
<dbReference type="CDD" id="cd00093">
    <property type="entry name" value="HTH_XRE"/>
    <property type="match status" value="1"/>
</dbReference>
<dbReference type="Gene3D" id="1.10.260.40">
    <property type="entry name" value="lambda repressor-like DNA-binding domains"/>
    <property type="match status" value="1"/>
</dbReference>
<dbReference type="GO" id="GO:0003677">
    <property type="term" value="F:DNA binding"/>
    <property type="evidence" value="ECO:0007669"/>
    <property type="project" value="UniProtKB-KW"/>
</dbReference>
<evidence type="ECO:0000313" key="3">
    <source>
        <dbReference type="EMBL" id="RLK59925.1"/>
    </source>
</evidence>
<proteinExistence type="predicted"/>
<gene>
    <name evidence="3" type="ORF">CLV68_0415</name>
</gene>
<feature type="domain" description="HTH cro/C1-type" evidence="2">
    <location>
        <begin position="13"/>
        <end position="67"/>
    </location>
</feature>
<dbReference type="SUPFAM" id="SSF47413">
    <property type="entry name" value="lambda repressor-like DNA-binding domains"/>
    <property type="match status" value="1"/>
</dbReference>
<organism evidence="3 4">
    <name type="scientific">Actinokineospora cianjurensis</name>
    <dbReference type="NCBI Taxonomy" id="585224"/>
    <lineage>
        <taxon>Bacteria</taxon>
        <taxon>Bacillati</taxon>
        <taxon>Actinomycetota</taxon>
        <taxon>Actinomycetes</taxon>
        <taxon>Pseudonocardiales</taxon>
        <taxon>Pseudonocardiaceae</taxon>
        <taxon>Actinokineospora</taxon>
    </lineage>
</organism>
<accession>A0A421B6K3</accession>
<evidence type="ECO:0000313" key="4">
    <source>
        <dbReference type="Proteomes" id="UP000282454"/>
    </source>
</evidence>
<dbReference type="OrthoDB" id="3504495at2"/>
<dbReference type="EMBL" id="RCDD01000001">
    <property type="protein sequence ID" value="RLK59925.1"/>
    <property type="molecule type" value="Genomic_DNA"/>
</dbReference>
<comment type="caution">
    <text evidence="3">The sequence shown here is derived from an EMBL/GenBank/DDBJ whole genome shotgun (WGS) entry which is preliminary data.</text>
</comment>
<dbReference type="AlphaFoldDB" id="A0A421B6K3"/>
<dbReference type="Pfam" id="PF13560">
    <property type="entry name" value="HTH_31"/>
    <property type="match status" value="1"/>
</dbReference>
<sequence length="398" mass="42293">MSDQLARHLGSRVRQARLANHQTQAVVAGLSGITSDYLYQIERGKKLPTLPVLLNLAEALRRTVGELLPETARVETASRAVPPAGSAVHRALTVPAQSQEVPDVDIIRRRINDAWRTWQSSPARYSKLAETLPTLITDTEAMRRSHGADQKAPHTLVVELYGLVRTVSKRLGRVDSALLAADRAVRASEFSGSALAQAAAAWNLAHVLLADGQPDGAEAVVAHALEVLRRSSASASLDGLALQGALLSVGAVAQVRAGNTWAARDKLAVAAKVAAVTGERNTAWTAFGPTNVAIHAVSLELETGEAGEALRLAERIEPPASLSIERRVAFLLDQAKGYSQRQDYHGALIAVQAAHASAPEDVSHRPAAHTLLQAIVRHGRSNAARQGAVLAERLGIPV</sequence>
<dbReference type="PANTHER" id="PTHR46797">
    <property type="entry name" value="HTH-TYPE TRANSCRIPTIONAL REGULATOR"/>
    <property type="match status" value="1"/>
</dbReference>
<dbReference type="InterPro" id="IPR050807">
    <property type="entry name" value="TransReg_Diox_bact_type"/>
</dbReference>
<dbReference type="SMART" id="SM00530">
    <property type="entry name" value="HTH_XRE"/>
    <property type="match status" value="1"/>
</dbReference>
<dbReference type="PROSITE" id="PS50943">
    <property type="entry name" value="HTH_CROC1"/>
    <property type="match status" value="1"/>
</dbReference>
<dbReference type="GO" id="GO:0003700">
    <property type="term" value="F:DNA-binding transcription factor activity"/>
    <property type="evidence" value="ECO:0007669"/>
    <property type="project" value="TreeGrafter"/>
</dbReference>
<reference evidence="3 4" key="1">
    <citation type="submission" date="2018-10" db="EMBL/GenBank/DDBJ databases">
        <title>Genomic Encyclopedia of Archaeal and Bacterial Type Strains, Phase II (KMG-II): from individual species to whole genera.</title>
        <authorList>
            <person name="Goeker M."/>
        </authorList>
    </citation>
    <scope>NUCLEOTIDE SEQUENCE [LARGE SCALE GENOMIC DNA]</scope>
    <source>
        <strain evidence="3 4">DSM 45657</strain>
    </source>
</reference>
<dbReference type="Gene3D" id="1.25.40.10">
    <property type="entry name" value="Tetratricopeptide repeat domain"/>
    <property type="match status" value="1"/>
</dbReference>